<organism evidence="2 3">
    <name type="scientific">Halomarina oriensis</name>
    <dbReference type="NCBI Taxonomy" id="671145"/>
    <lineage>
        <taxon>Archaea</taxon>
        <taxon>Methanobacteriati</taxon>
        <taxon>Methanobacteriota</taxon>
        <taxon>Stenosarchaea group</taxon>
        <taxon>Halobacteria</taxon>
        <taxon>Halobacteriales</taxon>
        <taxon>Natronomonadaceae</taxon>
        <taxon>Halomarina</taxon>
    </lineage>
</organism>
<keyword evidence="1" id="KW-0472">Membrane</keyword>
<dbReference type="Proteomes" id="UP000451471">
    <property type="component" value="Unassembled WGS sequence"/>
</dbReference>
<evidence type="ECO:0000313" key="2">
    <source>
        <dbReference type="EMBL" id="MWG34446.1"/>
    </source>
</evidence>
<name>A0A6B0GHV4_9EURY</name>
<keyword evidence="1" id="KW-1133">Transmembrane helix</keyword>
<gene>
    <name evidence="2" type="ORF">GQS65_08080</name>
</gene>
<feature type="transmembrane region" description="Helical" evidence="1">
    <location>
        <begin position="27"/>
        <end position="51"/>
    </location>
</feature>
<sequence>MSSPSTTRTATASHTTDRYVDSEWWKAIALAGAFFVFAYVVGLLLFLTVFVPAVIGLGDPAGLLGVGFGLAFLVFVLLALVGLVLSLLLPVALYFDAQAVTEANVGWRPDPTLFAGVAALGLFVQIVQPAVAFYYLYKRRQAVGTP</sequence>
<evidence type="ECO:0000313" key="3">
    <source>
        <dbReference type="Proteomes" id="UP000451471"/>
    </source>
</evidence>
<feature type="transmembrane region" description="Helical" evidence="1">
    <location>
        <begin position="113"/>
        <end position="137"/>
    </location>
</feature>
<dbReference type="EMBL" id="WSZK01000015">
    <property type="protein sequence ID" value="MWG34446.1"/>
    <property type="molecule type" value="Genomic_DNA"/>
</dbReference>
<evidence type="ECO:0000256" key="1">
    <source>
        <dbReference type="SAM" id="Phobius"/>
    </source>
</evidence>
<dbReference type="OrthoDB" id="271121at2157"/>
<keyword evidence="1" id="KW-0812">Transmembrane</keyword>
<reference evidence="2 3" key="1">
    <citation type="submission" date="2019-12" db="EMBL/GenBank/DDBJ databases">
        <title>Halocatena pleomorpha gen. nov. sp. nov., an extremely halophilic archaeon of family Halobacteriaceae isolated from saltpan soil.</title>
        <authorList>
            <person name="Pal Y."/>
            <person name="Verma A."/>
            <person name="Krishnamurthi S."/>
            <person name="Kumar P."/>
        </authorList>
    </citation>
    <scope>NUCLEOTIDE SEQUENCE [LARGE SCALE GENOMIC DNA]</scope>
    <source>
        <strain evidence="2 3">JCM 16495</strain>
    </source>
</reference>
<keyword evidence="3" id="KW-1185">Reference proteome</keyword>
<protein>
    <submittedName>
        <fullName evidence="2">Uncharacterized protein</fullName>
    </submittedName>
</protein>
<dbReference type="RefSeq" id="WP_158204127.1">
    <property type="nucleotide sequence ID" value="NZ_WSZK01000015.1"/>
</dbReference>
<feature type="transmembrane region" description="Helical" evidence="1">
    <location>
        <begin position="63"/>
        <end position="93"/>
    </location>
</feature>
<comment type="caution">
    <text evidence="2">The sequence shown here is derived from an EMBL/GenBank/DDBJ whole genome shotgun (WGS) entry which is preliminary data.</text>
</comment>
<proteinExistence type="predicted"/>
<dbReference type="AlphaFoldDB" id="A0A6B0GHV4"/>
<accession>A0A6B0GHV4</accession>